<dbReference type="PANTHER" id="PTHR34574:SF5">
    <property type="entry name" value="CALCIUM-BINDING EF-HAND FAMILY PROTEIN"/>
    <property type="match status" value="1"/>
</dbReference>
<dbReference type="PROSITE" id="PS00018">
    <property type="entry name" value="EF_HAND_1"/>
    <property type="match status" value="2"/>
</dbReference>
<organism evidence="3 4">
    <name type="scientific">Iris pallida</name>
    <name type="common">Sweet iris</name>
    <dbReference type="NCBI Taxonomy" id="29817"/>
    <lineage>
        <taxon>Eukaryota</taxon>
        <taxon>Viridiplantae</taxon>
        <taxon>Streptophyta</taxon>
        <taxon>Embryophyta</taxon>
        <taxon>Tracheophyta</taxon>
        <taxon>Spermatophyta</taxon>
        <taxon>Magnoliopsida</taxon>
        <taxon>Liliopsida</taxon>
        <taxon>Asparagales</taxon>
        <taxon>Iridaceae</taxon>
        <taxon>Iridoideae</taxon>
        <taxon>Irideae</taxon>
        <taxon>Iris</taxon>
    </lineage>
</organism>
<feature type="domain" description="EF-hand" evidence="2">
    <location>
        <begin position="20"/>
        <end position="55"/>
    </location>
</feature>
<dbReference type="PANTHER" id="PTHR34574">
    <property type="entry name" value="CALCIUM-BINDING EF-HAND FAMILY PROTEIN-RELATED"/>
    <property type="match status" value="1"/>
</dbReference>
<keyword evidence="4" id="KW-1185">Reference proteome</keyword>
<accession>A0AAX6F6L0</accession>
<reference evidence="3" key="1">
    <citation type="journal article" date="2023" name="GigaByte">
        <title>Genome assembly of the bearded iris, Iris pallida Lam.</title>
        <authorList>
            <person name="Bruccoleri R.E."/>
            <person name="Oakeley E.J."/>
            <person name="Faust A.M.E."/>
            <person name="Altorfer M."/>
            <person name="Dessus-Babus S."/>
            <person name="Burckhardt D."/>
            <person name="Oertli M."/>
            <person name="Naumann U."/>
            <person name="Petersen F."/>
            <person name="Wong J."/>
        </authorList>
    </citation>
    <scope>NUCLEOTIDE SEQUENCE</scope>
    <source>
        <strain evidence="3">GSM-AAB239-AS_SAM_17_03QT</strain>
    </source>
</reference>
<proteinExistence type="predicted"/>
<dbReference type="InterPro" id="IPR002048">
    <property type="entry name" value="EF_hand_dom"/>
</dbReference>
<dbReference type="SUPFAM" id="SSF47473">
    <property type="entry name" value="EF-hand"/>
    <property type="match status" value="1"/>
</dbReference>
<sequence length="149" mass="16128">MGVIIVDGSTVRSFVEDSAAFDKAVSERFASLDLNGDGVLSRAELRRALETYRLLESHFGAEVVALPADLARLYDSIFEQFDVDRSGTVDLPEFRSEMRRMLLAIADGLGSVPIQMAIDDDGDGGTSFLQKAADLEAAKIAKATTTTHE</sequence>
<feature type="domain" description="EF-hand" evidence="2">
    <location>
        <begin position="69"/>
        <end position="104"/>
    </location>
</feature>
<dbReference type="GO" id="GO:0005509">
    <property type="term" value="F:calcium ion binding"/>
    <property type="evidence" value="ECO:0007669"/>
    <property type="project" value="InterPro"/>
</dbReference>
<protein>
    <recommendedName>
        <fullName evidence="2">EF-hand domain-containing protein</fullName>
    </recommendedName>
</protein>
<dbReference type="Pfam" id="PF13499">
    <property type="entry name" value="EF-hand_7"/>
    <property type="match status" value="1"/>
</dbReference>
<dbReference type="InterPro" id="IPR011992">
    <property type="entry name" value="EF-hand-dom_pair"/>
</dbReference>
<evidence type="ECO:0000256" key="1">
    <source>
        <dbReference type="ARBA" id="ARBA00022837"/>
    </source>
</evidence>
<dbReference type="SMART" id="SM00054">
    <property type="entry name" value="EFh"/>
    <property type="match status" value="2"/>
</dbReference>
<name>A0AAX6F6L0_IRIPA</name>
<dbReference type="AlphaFoldDB" id="A0AAX6F6L0"/>
<evidence type="ECO:0000313" key="4">
    <source>
        <dbReference type="Proteomes" id="UP001140949"/>
    </source>
</evidence>
<evidence type="ECO:0000259" key="2">
    <source>
        <dbReference type="PROSITE" id="PS50222"/>
    </source>
</evidence>
<comment type="caution">
    <text evidence="3">The sequence shown here is derived from an EMBL/GenBank/DDBJ whole genome shotgun (WGS) entry which is preliminary data.</text>
</comment>
<reference evidence="3" key="2">
    <citation type="submission" date="2023-04" db="EMBL/GenBank/DDBJ databases">
        <authorList>
            <person name="Bruccoleri R.E."/>
            <person name="Oakeley E.J."/>
            <person name="Faust A.-M."/>
            <person name="Dessus-Babus S."/>
            <person name="Altorfer M."/>
            <person name="Burckhardt D."/>
            <person name="Oertli M."/>
            <person name="Naumann U."/>
            <person name="Petersen F."/>
            <person name="Wong J."/>
        </authorList>
    </citation>
    <scope>NUCLEOTIDE SEQUENCE</scope>
    <source>
        <strain evidence="3">GSM-AAB239-AS_SAM_17_03QT</strain>
        <tissue evidence="3">Leaf</tissue>
    </source>
</reference>
<dbReference type="InterPro" id="IPR018247">
    <property type="entry name" value="EF_Hand_1_Ca_BS"/>
</dbReference>
<dbReference type="PROSITE" id="PS50222">
    <property type="entry name" value="EF_HAND_2"/>
    <property type="match status" value="2"/>
</dbReference>
<keyword evidence="1" id="KW-0106">Calcium</keyword>
<dbReference type="EMBL" id="JANAVB010031416">
    <property type="protein sequence ID" value="KAJ6812050.1"/>
    <property type="molecule type" value="Genomic_DNA"/>
</dbReference>
<gene>
    <name evidence="3" type="ORF">M6B38_152405</name>
</gene>
<evidence type="ECO:0000313" key="3">
    <source>
        <dbReference type="EMBL" id="KAJ6812050.1"/>
    </source>
</evidence>
<dbReference type="Gene3D" id="1.10.238.10">
    <property type="entry name" value="EF-hand"/>
    <property type="match status" value="1"/>
</dbReference>
<dbReference type="Proteomes" id="UP001140949">
    <property type="component" value="Unassembled WGS sequence"/>
</dbReference>